<evidence type="ECO:0000256" key="5">
    <source>
        <dbReference type="ARBA" id="ARBA00022840"/>
    </source>
</evidence>
<keyword evidence="4" id="KW-0547">Nucleotide-binding</keyword>
<keyword evidence="3" id="KW-0479">Metal-binding</keyword>
<keyword evidence="2" id="KW-0548">Nucleotidyltransferase</keyword>
<feature type="domain" description="Cyclic GMP-AMP synthase DncV-like nucleotidyltransferase" evidence="9">
    <location>
        <begin position="21"/>
        <end position="97"/>
    </location>
</feature>
<keyword evidence="7" id="KW-0546">Nucleotide metabolism</keyword>
<evidence type="ECO:0000313" key="10">
    <source>
        <dbReference type="EMBL" id="KKK75188.1"/>
    </source>
</evidence>
<dbReference type="EMBL" id="LAZR01055975">
    <property type="protein sequence ID" value="KKK75188.1"/>
    <property type="molecule type" value="Genomic_DNA"/>
</dbReference>
<keyword evidence="8" id="KW-0051">Antiviral defense</keyword>
<evidence type="ECO:0000259" key="9">
    <source>
        <dbReference type="Pfam" id="PF21654"/>
    </source>
</evidence>
<sequence length="101" mass="11483">MGMIHYLEGMGHLVLVDPYTPTIYAQGSFALGTAVKPLGEEDYDVDAVCRLEASPNTITQEELKEIVSRRLKAHKTYEKMLDPKEGGRRCWTLKYSDDSRF</sequence>
<proteinExistence type="predicted"/>
<dbReference type="GO" id="GO:0051607">
    <property type="term" value="P:defense response to virus"/>
    <property type="evidence" value="ECO:0007669"/>
    <property type="project" value="UniProtKB-KW"/>
</dbReference>
<dbReference type="GO" id="GO:0009117">
    <property type="term" value="P:nucleotide metabolic process"/>
    <property type="evidence" value="ECO:0007669"/>
    <property type="project" value="UniProtKB-KW"/>
</dbReference>
<dbReference type="InterPro" id="IPR048445">
    <property type="entry name" value="DncV-like_NTFase"/>
</dbReference>
<keyword evidence="6" id="KW-0460">Magnesium</keyword>
<evidence type="ECO:0000256" key="7">
    <source>
        <dbReference type="ARBA" id="ARBA00023080"/>
    </source>
</evidence>
<dbReference type="AlphaFoldDB" id="A0A0F8Y1M9"/>
<evidence type="ECO:0000256" key="6">
    <source>
        <dbReference type="ARBA" id="ARBA00022842"/>
    </source>
</evidence>
<evidence type="ECO:0000256" key="4">
    <source>
        <dbReference type="ARBA" id="ARBA00022741"/>
    </source>
</evidence>
<evidence type="ECO:0000256" key="2">
    <source>
        <dbReference type="ARBA" id="ARBA00022695"/>
    </source>
</evidence>
<reference evidence="10" key="1">
    <citation type="journal article" date="2015" name="Nature">
        <title>Complex archaea that bridge the gap between prokaryotes and eukaryotes.</title>
        <authorList>
            <person name="Spang A."/>
            <person name="Saw J.H."/>
            <person name="Jorgensen S.L."/>
            <person name="Zaremba-Niedzwiedzka K."/>
            <person name="Martijn J."/>
            <person name="Lind A.E."/>
            <person name="van Eijk R."/>
            <person name="Schleper C."/>
            <person name="Guy L."/>
            <person name="Ettema T.J."/>
        </authorList>
    </citation>
    <scope>NUCLEOTIDE SEQUENCE</scope>
</reference>
<organism evidence="10">
    <name type="scientific">marine sediment metagenome</name>
    <dbReference type="NCBI Taxonomy" id="412755"/>
    <lineage>
        <taxon>unclassified sequences</taxon>
        <taxon>metagenomes</taxon>
        <taxon>ecological metagenomes</taxon>
    </lineage>
</organism>
<evidence type="ECO:0000256" key="8">
    <source>
        <dbReference type="ARBA" id="ARBA00023118"/>
    </source>
</evidence>
<keyword evidence="5" id="KW-0067">ATP-binding</keyword>
<dbReference type="Pfam" id="PF21654">
    <property type="entry name" value="DncV-like_NTFase"/>
    <property type="match status" value="1"/>
</dbReference>
<comment type="caution">
    <text evidence="10">The sequence shown here is derived from an EMBL/GenBank/DDBJ whole genome shotgun (WGS) entry which is preliminary data.</text>
</comment>
<evidence type="ECO:0000256" key="1">
    <source>
        <dbReference type="ARBA" id="ARBA00022679"/>
    </source>
</evidence>
<keyword evidence="1" id="KW-0808">Transferase</keyword>
<dbReference type="GO" id="GO:0005524">
    <property type="term" value="F:ATP binding"/>
    <property type="evidence" value="ECO:0007669"/>
    <property type="project" value="UniProtKB-KW"/>
</dbReference>
<protein>
    <recommendedName>
        <fullName evidence="9">Cyclic GMP-AMP synthase DncV-like nucleotidyltransferase domain-containing protein</fullName>
    </recommendedName>
</protein>
<gene>
    <name evidence="10" type="ORF">LCGC14_2876230</name>
</gene>
<feature type="non-terminal residue" evidence="10">
    <location>
        <position position="101"/>
    </location>
</feature>
<accession>A0A0F8Y1M9</accession>
<name>A0A0F8Y1M9_9ZZZZ</name>
<evidence type="ECO:0000256" key="3">
    <source>
        <dbReference type="ARBA" id="ARBA00022723"/>
    </source>
</evidence>
<dbReference type="GO" id="GO:0046872">
    <property type="term" value="F:metal ion binding"/>
    <property type="evidence" value="ECO:0007669"/>
    <property type="project" value="UniProtKB-KW"/>
</dbReference>
<dbReference type="GO" id="GO:0016779">
    <property type="term" value="F:nucleotidyltransferase activity"/>
    <property type="evidence" value="ECO:0007669"/>
    <property type="project" value="UniProtKB-KW"/>
</dbReference>